<dbReference type="PROSITE" id="PS52045">
    <property type="entry name" value="NEPROSIN_PEP_CD"/>
    <property type="match status" value="1"/>
</dbReference>
<dbReference type="PANTHER" id="PTHR31589:SF224">
    <property type="entry name" value="NEP-INTERACTING PROTEIN (DUF239)"/>
    <property type="match status" value="1"/>
</dbReference>
<evidence type="ECO:0000313" key="2">
    <source>
        <dbReference type="EMBL" id="KAL1210806.1"/>
    </source>
</evidence>
<sequence length="243" mass="27320">MGVRNGRFYGTKVSINLWKPYVQMPKEFSLAQTWVVSGTGSSTNTIEAGWQVYPELYDNNPRFFVYWTRDGYRKTGCYNLLCSGFVQTSRRFTVGGSFSTASRYRGTQYDISILIWKDRKTGNWWLRINEKDDIGYWPASLFTSLGSEATRVEWGGEIIDSKTGGRHTTTDMGSGHFAGQGFKKASYIRNIMVVDGTNTLREPQGLYIIAGNGNCYNVKTGNVGTSWGTHFFYGGPGRNVKCV</sequence>
<dbReference type="InterPro" id="IPR004314">
    <property type="entry name" value="Neprosin"/>
</dbReference>
<proteinExistence type="predicted"/>
<dbReference type="EMBL" id="JBANAX010000389">
    <property type="protein sequence ID" value="KAL1210806.1"/>
    <property type="molecule type" value="Genomic_DNA"/>
</dbReference>
<gene>
    <name evidence="2" type="ORF">V5N11_022588</name>
</gene>
<dbReference type="Proteomes" id="UP001558713">
    <property type="component" value="Unassembled WGS sequence"/>
</dbReference>
<dbReference type="PANTHER" id="PTHR31589">
    <property type="entry name" value="PROTEIN, PUTATIVE (DUF239)-RELATED-RELATED"/>
    <property type="match status" value="1"/>
</dbReference>
<reference evidence="2 3" key="1">
    <citation type="submission" date="2024-04" db="EMBL/GenBank/DDBJ databases">
        <title>Genome assembly C_amara_ONT_v2.</title>
        <authorList>
            <person name="Yant L."/>
            <person name="Moore C."/>
            <person name="Slenker M."/>
        </authorList>
    </citation>
    <scope>NUCLEOTIDE SEQUENCE [LARGE SCALE GENOMIC DNA]</scope>
    <source>
        <tissue evidence="2">Leaf</tissue>
    </source>
</reference>
<dbReference type="AlphaFoldDB" id="A0ABD1AVM8"/>
<organism evidence="2 3">
    <name type="scientific">Cardamine amara subsp. amara</name>
    <dbReference type="NCBI Taxonomy" id="228776"/>
    <lineage>
        <taxon>Eukaryota</taxon>
        <taxon>Viridiplantae</taxon>
        <taxon>Streptophyta</taxon>
        <taxon>Embryophyta</taxon>
        <taxon>Tracheophyta</taxon>
        <taxon>Spermatophyta</taxon>
        <taxon>Magnoliopsida</taxon>
        <taxon>eudicotyledons</taxon>
        <taxon>Gunneridae</taxon>
        <taxon>Pentapetalae</taxon>
        <taxon>rosids</taxon>
        <taxon>malvids</taxon>
        <taxon>Brassicales</taxon>
        <taxon>Brassicaceae</taxon>
        <taxon>Cardamineae</taxon>
        <taxon>Cardamine</taxon>
    </lineage>
</organism>
<feature type="domain" description="Neprosin PEP catalytic" evidence="1">
    <location>
        <begin position="1"/>
        <end position="243"/>
    </location>
</feature>
<dbReference type="Pfam" id="PF03080">
    <property type="entry name" value="Neprosin"/>
    <property type="match status" value="1"/>
</dbReference>
<keyword evidence="3" id="KW-1185">Reference proteome</keyword>
<protein>
    <submittedName>
        <fullName evidence="2">Protein neprosin</fullName>
    </submittedName>
</protein>
<evidence type="ECO:0000259" key="1">
    <source>
        <dbReference type="PROSITE" id="PS52045"/>
    </source>
</evidence>
<comment type="caution">
    <text evidence="2">The sequence shown here is derived from an EMBL/GenBank/DDBJ whole genome shotgun (WGS) entry which is preliminary data.</text>
</comment>
<name>A0ABD1AVM8_CARAN</name>
<evidence type="ECO:0000313" key="3">
    <source>
        <dbReference type="Proteomes" id="UP001558713"/>
    </source>
</evidence>
<dbReference type="Gene3D" id="3.90.1320.10">
    <property type="entry name" value="Outer-capsid protein sigma 3, large lobe"/>
    <property type="match status" value="1"/>
</dbReference>
<accession>A0ABD1AVM8</accession>
<dbReference type="InterPro" id="IPR053168">
    <property type="entry name" value="Glutamic_endopeptidase"/>
</dbReference>